<dbReference type="GO" id="GO:0051279">
    <property type="term" value="P:regulation of release of sequestered calcium ion into cytosol"/>
    <property type="evidence" value="ECO:0000318"/>
    <property type="project" value="GO_Central"/>
</dbReference>
<dbReference type="GO" id="GO:0033018">
    <property type="term" value="C:sarcoplasmic reticulum lumen"/>
    <property type="evidence" value="ECO:0000318"/>
    <property type="project" value="GO_Central"/>
</dbReference>
<protein>
    <submittedName>
        <fullName evidence="2">Uncharacterized protein</fullName>
    </submittedName>
</protein>
<accession>H6QU78</accession>
<sequence length="321" mass="36382">MMLALIGNVKESAETPTPPKGSPHGWDERNGHLGAVWQAMPPEDQLFFDARIFRHFSKIPIPYDGEDEEEDEPNNNSPTQILSPEEEAYFEPTYNELVNHEKVAMVLQRAIEDGGRSEIENQVSCHITRINSAVSHIPVQLHINIWLMKKGEYQLYTVSTAYNLTYYLLTATRFPGTGSFCRELSNDPTWLQVVSDQWTAKAVFKAYSQGRRIQQVVEDLTGTGDEESSVGKPSDIVRTNLRHKLNQLLGEALGVDNVVFPKQKDPVGRLARMYPYLTVVQTEEATLTVQELDMGADHILTSIRRKWLKDIETGAFQIVHE</sequence>
<dbReference type="KEGG" id="pgr:PGTG_22329"/>
<dbReference type="EMBL" id="DS178331">
    <property type="protein sequence ID" value="EHS64541.1"/>
    <property type="molecule type" value="Genomic_DNA"/>
</dbReference>
<dbReference type="InParanoid" id="H6QU78"/>
<evidence type="ECO:0000256" key="1">
    <source>
        <dbReference type="SAM" id="MobiDB-lite"/>
    </source>
</evidence>
<dbReference type="PANTHER" id="PTHR10033:SF0">
    <property type="entry name" value="CALSEQUESTRIN"/>
    <property type="match status" value="1"/>
</dbReference>
<feature type="compositionally biased region" description="Acidic residues" evidence="1">
    <location>
        <begin position="64"/>
        <end position="73"/>
    </location>
</feature>
<evidence type="ECO:0000313" key="2">
    <source>
        <dbReference type="EMBL" id="EHS64541.1"/>
    </source>
</evidence>
<feature type="region of interest" description="Disordered" evidence="1">
    <location>
        <begin position="61"/>
        <end position="82"/>
    </location>
</feature>
<dbReference type="PANTHER" id="PTHR10033">
    <property type="entry name" value="CALSEQUESTRIN"/>
    <property type="match status" value="1"/>
</dbReference>
<dbReference type="VEuPathDB" id="FungiDB:PGTG_22329"/>
<proteinExistence type="predicted"/>
<evidence type="ECO:0000313" key="3">
    <source>
        <dbReference type="Proteomes" id="UP000008783"/>
    </source>
</evidence>
<dbReference type="HOGENOM" id="CLU_025212_0_0_1"/>
<name>H6QU78_PUCGT</name>
<dbReference type="GeneID" id="13541150"/>
<dbReference type="AlphaFoldDB" id="H6QU78"/>
<feature type="region of interest" description="Disordered" evidence="1">
    <location>
        <begin position="1"/>
        <end position="27"/>
    </location>
</feature>
<dbReference type="RefSeq" id="XP_003888946.1">
    <property type="nucleotide sequence ID" value="XM_003888897.1"/>
</dbReference>
<dbReference type="GO" id="GO:0005509">
    <property type="term" value="F:calcium ion binding"/>
    <property type="evidence" value="ECO:0000318"/>
    <property type="project" value="GO_Central"/>
</dbReference>
<gene>
    <name evidence="2" type="ORF">PGTG_22329</name>
</gene>
<organism evidence="2 3">
    <name type="scientific">Puccinia graminis f. sp. tritici (strain CRL 75-36-700-3 / race SCCL)</name>
    <name type="common">Black stem rust fungus</name>
    <dbReference type="NCBI Taxonomy" id="418459"/>
    <lineage>
        <taxon>Eukaryota</taxon>
        <taxon>Fungi</taxon>
        <taxon>Dikarya</taxon>
        <taxon>Basidiomycota</taxon>
        <taxon>Pucciniomycotina</taxon>
        <taxon>Pucciniomycetes</taxon>
        <taxon>Pucciniales</taxon>
        <taxon>Pucciniaceae</taxon>
        <taxon>Puccinia</taxon>
    </lineage>
</organism>
<reference evidence="3" key="1">
    <citation type="journal article" date="2011" name="Proc. Natl. Acad. Sci. U.S.A.">
        <title>Obligate biotrophy features unraveled by the genomic analysis of rust fungi.</title>
        <authorList>
            <person name="Duplessis S."/>
            <person name="Cuomo C.A."/>
            <person name="Lin Y.-C."/>
            <person name="Aerts A."/>
            <person name="Tisserant E."/>
            <person name="Veneault-Fourrey C."/>
            <person name="Joly D.L."/>
            <person name="Hacquard S."/>
            <person name="Amselem J."/>
            <person name="Cantarel B.L."/>
            <person name="Chiu R."/>
            <person name="Coutinho P.M."/>
            <person name="Feau N."/>
            <person name="Field M."/>
            <person name="Frey P."/>
            <person name="Gelhaye E."/>
            <person name="Goldberg J."/>
            <person name="Grabherr M.G."/>
            <person name="Kodira C.D."/>
            <person name="Kohler A."/>
            <person name="Kuees U."/>
            <person name="Lindquist E.A."/>
            <person name="Lucas S.M."/>
            <person name="Mago R."/>
            <person name="Mauceli E."/>
            <person name="Morin E."/>
            <person name="Murat C."/>
            <person name="Pangilinan J.L."/>
            <person name="Park R."/>
            <person name="Pearson M."/>
            <person name="Quesneville H."/>
            <person name="Rouhier N."/>
            <person name="Sakthikumar S."/>
            <person name="Salamov A.A."/>
            <person name="Schmutz J."/>
            <person name="Selles B."/>
            <person name="Shapiro H."/>
            <person name="Tanguay P."/>
            <person name="Tuskan G.A."/>
            <person name="Henrissat B."/>
            <person name="Van de Peer Y."/>
            <person name="Rouze P."/>
            <person name="Ellis J.G."/>
            <person name="Dodds P.N."/>
            <person name="Schein J.E."/>
            <person name="Zhong S."/>
            <person name="Hamelin R.C."/>
            <person name="Grigoriev I.V."/>
            <person name="Szabo L.J."/>
            <person name="Martin F."/>
        </authorList>
    </citation>
    <scope>NUCLEOTIDE SEQUENCE [LARGE SCALE GENOMIC DNA]</scope>
    <source>
        <strain evidence="3">CRL 75-36-700-3 / race SCCL</strain>
    </source>
</reference>
<keyword evidence="3" id="KW-1185">Reference proteome</keyword>
<dbReference type="OrthoDB" id="2506374at2759"/>
<dbReference type="Proteomes" id="UP000008783">
    <property type="component" value="Unassembled WGS sequence"/>
</dbReference>